<keyword evidence="1" id="KW-0812">Transmembrane</keyword>
<dbReference type="InterPro" id="IPR018919">
    <property type="entry name" value="DUF2484"/>
</dbReference>
<keyword evidence="3" id="KW-1185">Reference proteome</keyword>
<evidence type="ECO:0000313" key="2">
    <source>
        <dbReference type="EMBL" id="MCV2864446.1"/>
    </source>
</evidence>
<accession>A0ABT2YZZ1</accession>
<dbReference type="Proteomes" id="UP001652503">
    <property type="component" value="Unassembled WGS sequence"/>
</dbReference>
<gene>
    <name evidence="2" type="ORF">OE647_06795</name>
</gene>
<comment type="caution">
    <text evidence="2">The sequence shown here is derived from an EMBL/GenBank/DDBJ whole genome shotgun (WGS) entry which is preliminary data.</text>
</comment>
<dbReference type="EMBL" id="JAOWLA010000005">
    <property type="protein sequence ID" value="MCV2864446.1"/>
    <property type="molecule type" value="Genomic_DNA"/>
</dbReference>
<evidence type="ECO:0000313" key="3">
    <source>
        <dbReference type="Proteomes" id="UP001652503"/>
    </source>
</evidence>
<name>A0ABT2YZZ1_9RHOB</name>
<keyword evidence="1" id="KW-1133">Transmembrane helix</keyword>
<feature type="transmembrane region" description="Helical" evidence="1">
    <location>
        <begin position="34"/>
        <end position="63"/>
    </location>
</feature>
<keyword evidence="1" id="KW-0472">Membrane</keyword>
<evidence type="ECO:0000256" key="1">
    <source>
        <dbReference type="SAM" id="Phobius"/>
    </source>
</evidence>
<organism evidence="2 3">
    <name type="scientific">Albidovulum sediminicola</name>
    <dbReference type="NCBI Taxonomy" id="2984331"/>
    <lineage>
        <taxon>Bacteria</taxon>
        <taxon>Pseudomonadati</taxon>
        <taxon>Pseudomonadota</taxon>
        <taxon>Alphaproteobacteria</taxon>
        <taxon>Rhodobacterales</taxon>
        <taxon>Paracoccaceae</taxon>
        <taxon>Albidovulum</taxon>
    </lineage>
</organism>
<dbReference type="Pfam" id="PF10658">
    <property type="entry name" value="DUF2484"/>
    <property type="match status" value="1"/>
</dbReference>
<sequence>MTLQILICLWVIAATITAFLPMRRQFAPGLFLLGAAPVLIGMVGLEYGVWACFAAIAGFVSMFRRPLFYLARRALGRVGR</sequence>
<proteinExistence type="predicted"/>
<protein>
    <submittedName>
        <fullName evidence="2">DUF2484 family protein</fullName>
    </submittedName>
</protein>
<reference evidence="2 3" key="1">
    <citation type="submission" date="2022-10" db="EMBL/GenBank/DDBJ databases">
        <title>Defluviimonas sp. nov., isolated from ocean surface water.</title>
        <authorList>
            <person name="He W."/>
            <person name="Wang L."/>
            <person name="Zhang D.-F."/>
        </authorList>
    </citation>
    <scope>NUCLEOTIDE SEQUENCE [LARGE SCALE GENOMIC DNA]</scope>
    <source>
        <strain evidence="2 3">WL0075</strain>
    </source>
</reference>
<dbReference type="RefSeq" id="WP_263720963.1">
    <property type="nucleotide sequence ID" value="NZ_JAOWLA010000005.1"/>
</dbReference>